<organism evidence="3 4">
    <name type="scientific">Oedothorax gibbosus</name>
    <dbReference type="NCBI Taxonomy" id="931172"/>
    <lineage>
        <taxon>Eukaryota</taxon>
        <taxon>Metazoa</taxon>
        <taxon>Ecdysozoa</taxon>
        <taxon>Arthropoda</taxon>
        <taxon>Chelicerata</taxon>
        <taxon>Arachnida</taxon>
        <taxon>Araneae</taxon>
        <taxon>Araneomorphae</taxon>
        <taxon>Entelegynae</taxon>
        <taxon>Araneoidea</taxon>
        <taxon>Linyphiidae</taxon>
        <taxon>Erigoninae</taxon>
        <taxon>Oedothorax</taxon>
    </lineage>
</organism>
<accession>A0AAV6VKX4</accession>
<evidence type="ECO:0000313" key="4">
    <source>
        <dbReference type="Proteomes" id="UP000827092"/>
    </source>
</evidence>
<gene>
    <name evidence="3" type="ORF">JTE90_013806</name>
</gene>
<dbReference type="EMBL" id="JAFNEN010000072">
    <property type="protein sequence ID" value="KAG8196321.1"/>
    <property type="molecule type" value="Genomic_DNA"/>
</dbReference>
<keyword evidence="1" id="KW-0812">Transmembrane</keyword>
<evidence type="ECO:0000313" key="3">
    <source>
        <dbReference type="EMBL" id="KAG8196321.1"/>
    </source>
</evidence>
<feature type="signal peptide" evidence="2">
    <location>
        <begin position="1"/>
        <end position="16"/>
    </location>
</feature>
<comment type="caution">
    <text evidence="3">The sequence shown here is derived from an EMBL/GenBank/DDBJ whole genome shotgun (WGS) entry which is preliminary data.</text>
</comment>
<evidence type="ECO:0000256" key="1">
    <source>
        <dbReference type="SAM" id="Phobius"/>
    </source>
</evidence>
<sequence>MLRLALLLIVPCLISAEVTCPDGETTCPEGQVCCTVNDKQSCCDEGQLPLRSDLQAATISNSSVLNALSGGCTLYNCPGTCCYGGCCREFTAAKCCTNNMCCSMLSTCCESAGGCCAYMNECCGSGCCPSNGKCCRDSWSSWCCKKNQRCGLNPYTCYAGAGALSPTTLVTLVAAWLVAYAVKKM</sequence>
<protein>
    <recommendedName>
        <fullName evidence="5">Granulin</fullName>
    </recommendedName>
</protein>
<keyword evidence="4" id="KW-1185">Reference proteome</keyword>
<keyword evidence="1" id="KW-0472">Membrane</keyword>
<feature type="chain" id="PRO_5043585818" description="Granulin" evidence="2">
    <location>
        <begin position="17"/>
        <end position="185"/>
    </location>
</feature>
<keyword evidence="2" id="KW-0732">Signal</keyword>
<dbReference type="AlphaFoldDB" id="A0AAV6VKX4"/>
<reference evidence="3 4" key="1">
    <citation type="journal article" date="2022" name="Nat. Ecol. Evol.">
        <title>A masculinizing supergene underlies an exaggerated male reproductive morph in a spider.</title>
        <authorList>
            <person name="Hendrickx F."/>
            <person name="De Corte Z."/>
            <person name="Sonet G."/>
            <person name="Van Belleghem S.M."/>
            <person name="Kostlbacher S."/>
            <person name="Vangestel C."/>
        </authorList>
    </citation>
    <scope>NUCLEOTIDE SEQUENCE [LARGE SCALE GENOMIC DNA]</scope>
    <source>
        <strain evidence="3">W744_W776</strain>
    </source>
</reference>
<keyword evidence="1" id="KW-1133">Transmembrane helix</keyword>
<evidence type="ECO:0000256" key="2">
    <source>
        <dbReference type="SAM" id="SignalP"/>
    </source>
</evidence>
<evidence type="ECO:0008006" key="5">
    <source>
        <dbReference type="Google" id="ProtNLM"/>
    </source>
</evidence>
<dbReference type="Proteomes" id="UP000827092">
    <property type="component" value="Unassembled WGS sequence"/>
</dbReference>
<name>A0AAV6VKX4_9ARAC</name>
<feature type="transmembrane region" description="Helical" evidence="1">
    <location>
        <begin position="158"/>
        <end position="182"/>
    </location>
</feature>
<proteinExistence type="predicted"/>